<accession>A0ACC0XKL3</accession>
<comment type="caution">
    <text evidence="1">The sequence shown here is derived from an EMBL/GenBank/DDBJ whole genome shotgun (WGS) entry which is preliminary data.</text>
</comment>
<dbReference type="Proteomes" id="UP001163603">
    <property type="component" value="Chromosome 12"/>
</dbReference>
<protein>
    <submittedName>
        <fullName evidence="1">Uncharacterized protein</fullName>
    </submittedName>
</protein>
<organism evidence="1 2">
    <name type="scientific">Pistacia integerrima</name>
    <dbReference type="NCBI Taxonomy" id="434235"/>
    <lineage>
        <taxon>Eukaryota</taxon>
        <taxon>Viridiplantae</taxon>
        <taxon>Streptophyta</taxon>
        <taxon>Embryophyta</taxon>
        <taxon>Tracheophyta</taxon>
        <taxon>Spermatophyta</taxon>
        <taxon>Magnoliopsida</taxon>
        <taxon>eudicotyledons</taxon>
        <taxon>Gunneridae</taxon>
        <taxon>Pentapetalae</taxon>
        <taxon>rosids</taxon>
        <taxon>malvids</taxon>
        <taxon>Sapindales</taxon>
        <taxon>Anacardiaceae</taxon>
        <taxon>Pistacia</taxon>
    </lineage>
</organism>
<name>A0ACC0XKL3_9ROSI</name>
<dbReference type="EMBL" id="CM047747">
    <property type="protein sequence ID" value="KAJ0018752.1"/>
    <property type="molecule type" value="Genomic_DNA"/>
</dbReference>
<evidence type="ECO:0000313" key="2">
    <source>
        <dbReference type="Proteomes" id="UP001163603"/>
    </source>
</evidence>
<sequence>MFTVVWCPIYSFRILSANRFSGDFPRSLGNLKNLTDLISDHNFTGTVPEFIGGWTSLQRLEMHSSGLEGPIPHSIFGLGNLSDLRISDINGPKFKFPNLSNKNIKYGFEILEYVWIYPYRNLGNQQPAGSGVGEAMQFMGHKMYVFAFLIGPLICNRNET</sequence>
<reference evidence="2" key="1">
    <citation type="journal article" date="2023" name="G3 (Bethesda)">
        <title>Genome assembly and association tests identify interacting loci associated with vigor, precocity, and sex in interspecific pistachio rootstocks.</title>
        <authorList>
            <person name="Palmer W."/>
            <person name="Jacygrad E."/>
            <person name="Sagayaradj S."/>
            <person name="Cavanaugh K."/>
            <person name="Han R."/>
            <person name="Bertier L."/>
            <person name="Beede B."/>
            <person name="Kafkas S."/>
            <person name="Golino D."/>
            <person name="Preece J."/>
            <person name="Michelmore R."/>
        </authorList>
    </citation>
    <scope>NUCLEOTIDE SEQUENCE [LARGE SCALE GENOMIC DNA]</scope>
</reference>
<keyword evidence="2" id="KW-1185">Reference proteome</keyword>
<gene>
    <name evidence="1" type="ORF">Pint_10245</name>
</gene>
<proteinExistence type="predicted"/>
<evidence type="ECO:0000313" key="1">
    <source>
        <dbReference type="EMBL" id="KAJ0018752.1"/>
    </source>
</evidence>